<feature type="binding site" evidence="16">
    <location>
        <position position="326"/>
    </location>
    <ligand>
        <name>L-glutamate</name>
        <dbReference type="ChEBI" id="CHEBI:29985"/>
    </ligand>
</feature>
<feature type="binding site" evidence="16">
    <location>
        <position position="167"/>
    </location>
    <ligand>
        <name>L-glutamate</name>
        <dbReference type="ChEBI" id="CHEBI:29985"/>
    </ligand>
</feature>
<keyword evidence="4 19" id="KW-0812">Transmembrane</keyword>
<feature type="binding site" evidence="16">
    <location>
        <position position="327"/>
    </location>
    <ligand>
        <name>L-glutamate</name>
        <dbReference type="ChEBI" id="CHEBI:29985"/>
    </ligand>
</feature>
<dbReference type="InterPro" id="IPR019594">
    <property type="entry name" value="Glu/Gly-bd"/>
</dbReference>
<feature type="binding site" evidence="16">
    <location>
        <position position="160"/>
    </location>
    <ligand>
        <name>L-glutamate</name>
        <dbReference type="ChEBI" id="CHEBI:29985"/>
    </ligand>
</feature>
<evidence type="ECO:0000256" key="7">
    <source>
        <dbReference type="ARBA" id="ARBA00023018"/>
    </source>
</evidence>
<dbReference type="GO" id="GO:0015276">
    <property type="term" value="F:ligand-gated monoatomic ion channel activity"/>
    <property type="evidence" value="ECO:0007669"/>
    <property type="project" value="InterPro"/>
</dbReference>
<keyword evidence="12 19" id="KW-0628">Postsynaptic cell membrane</keyword>
<evidence type="ECO:0000256" key="14">
    <source>
        <dbReference type="ARBA" id="ARBA00023303"/>
    </source>
</evidence>
<feature type="transmembrane region" description="Helical" evidence="19">
    <location>
        <begin position="458"/>
        <end position="478"/>
    </location>
</feature>
<dbReference type="SMART" id="SM00918">
    <property type="entry name" value="Lig_chan-Glu_bd"/>
    <property type="match status" value="1"/>
</dbReference>
<dbReference type="PRINTS" id="PR00177">
    <property type="entry name" value="NMDARECEPTOR"/>
</dbReference>
<feature type="binding site" evidence="16">
    <location>
        <position position="373"/>
    </location>
    <ligand>
        <name>L-glutamate</name>
        <dbReference type="ChEBI" id="CHEBI:29985"/>
    </ligand>
</feature>
<dbReference type="InterPro" id="IPR001508">
    <property type="entry name" value="Iono_Glu_rcpt_met"/>
</dbReference>
<keyword evidence="10 19" id="KW-0675">Receptor</keyword>
<dbReference type="GO" id="GO:0038023">
    <property type="term" value="F:signaling receptor activity"/>
    <property type="evidence" value="ECO:0007669"/>
    <property type="project" value="InterPro"/>
</dbReference>
<sequence length="520" mass="57129">MMKSEIVSVLNGIRTTVWGLISSPSAPVLPIKTPKYMKLLTFLCENISEAFTEGNAGWGSMKTSLALVFWTASLTAWVATADAKELSITTIKEEPYTMTKGSGLEGYCIDLISELSKKLGFMYKVHIVKDNRYGAMDASGNWNGMIGELVRKEADLAVAPLTVTAARERHVDMAAPFIHTGLSFITHKPGDAEESSFSLLAPFSTDMWAGLLVSFLLTALCIFLVGRISPSEWAEPQTDENSFTMLHSFWYIMGSLTLQGAGPHPKAPSGRVVSAIWWIFCVLLLACYFANFSSVMQSKSRQVSINSFEELANQDVIDYGTLEFGSTMLFFKNSNNPVYRRLYQQMERKKSFVSNMEEGIRRTQEGNFAFIGEAVSLDLAVARYCKLSRAQEVISMRAYSIAAPLGSPLMKNLSIAILELSESGELTHLREKWWASKCLGEDEAHASGALQAHDLRGLFILLGLGLGAGLLLALLELFSKAHSRAKDGKRTCCSALTSELSQRFGGAAEKDEEDGDKSKA</sequence>
<evidence type="ECO:0000256" key="1">
    <source>
        <dbReference type="ARBA" id="ARBA00008685"/>
    </source>
</evidence>
<dbReference type="InterPro" id="IPR001320">
    <property type="entry name" value="Iontro_rcpt_C"/>
</dbReference>
<dbReference type="Proteomes" id="UP000646548">
    <property type="component" value="Unassembled WGS sequence"/>
</dbReference>
<proteinExistence type="inferred from homology"/>
<evidence type="ECO:0000256" key="13">
    <source>
        <dbReference type="ARBA" id="ARBA00023286"/>
    </source>
</evidence>
<comment type="function">
    <text evidence="19">Receptor for glutamate that functions as a ligand-gated ion channel in the central nervous system and plays an important role in excitatory synaptic transmission. L-glutamate acts as an excitatory neurotransmitter at many synapses in the central nervous system.</text>
</comment>
<evidence type="ECO:0000256" key="9">
    <source>
        <dbReference type="ARBA" id="ARBA00023136"/>
    </source>
</evidence>
<keyword evidence="5" id="KW-0732">Signal</keyword>
<evidence type="ECO:0000256" key="12">
    <source>
        <dbReference type="ARBA" id="ARBA00023257"/>
    </source>
</evidence>
<evidence type="ECO:0000256" key="5">
    <source>
        <dbReference type="ARBA" id="ARBA00022729"/>
    </source>
</evidence>
<feature type="site" description="Interaction with the cone snail toxin Con-ikot-ikot" evidence="17">
    <location>
        <position position="332"/>
    </location>
</feature>
<dbReference type="EMBL" id="WKFB01001210">
    <property type="protein sequence ID" value="KAF6714729.1"/>
    <property type="molecule type" value="Genomic_DNA"/>
</dbReference>
<keyword evidence="6 19" id="KW-1133">Transmembrane helix</keyword>
<keyword evidence="7 19" id="KW-0770">Synapse</keyword>
<evidence type="ECO:0000256" key="8">
    <source>
        <dbReference type="ARBA" id="ARBA00023065"/>
    </source>
</evidence>
<feature type="site" description="Crucial to convey clamshell closure to channel opening" evidence="17">
    <location>
        <position position="305"/>
    </location>
</feature>
<dbReference type="GO" id="GO:0045211">
    <property type="term" value="C:postsynaptic membrane"/>
    <property type="evidence" value="ECO:0007669"/>
    <property type="project" value="UniProtKB-SubCell"/>
</dbReference>
<dbReference type="Pfam" id="PF00060">
    <property type="entry name" value="Lig_chan"/>
    <property type="match status" value="1"/>
</dbReference>
<dbReference type="Gene3D" id="1.10.287.70">
    <property type="match status" value="1"/>
</dbReference>
<evidence type="ECO:0000259" key="21">
    <source>
        <dbReference type="SMART" id="SM00918"/>
    </source>
</evidence>
<evidence type="ECO:0000313" key="22">
    <source>
        <dbReference type="EMBL" id="KAF6714729.1"/>
    </source>
</evidence>
<keyword evidence="11" id="KW-0325">Glycoprotein</keyword>
<feature type="domain" description="Ionotropic glutamate receptor L-glutamate and glycine-binding" evidence="21">
    <location>
        <begin position="95"/>
        <end position="151"/>
    </location>
</feature>
<dbReference type="InterPro" id="IPR015683">
    <property type="entry name" value="Ionotropic_Glu_rcpt"/>
</dbReference>
<feature type="transmembrane region" description="Helical" evidence="19">
    <location>
        <begin position="207"/>
        <end position="226"/>
    </location>
</feature>
<evidence type="ECO:0000256" key="16">
    <source>
        <dbReference type="PIRSR" id="PIRSR601508-1"/>
    </source>
</evidence>
<comment type="subcellular location">
    <subcellularLocation>
        <location evidence="15 19">Postsynaptic cell membrane</location>
        <topology evidence="15 19">Multi-pass membrane protein</topology>
    </subcellularLocation>
</comment>
<evidence type="ECO:0000256" key="19">
    <source>
        <dbReference type="RuleBase" id="RU367118"/>
    </source>
</evidence>
<dbReference type="SMART" id="SM00079">
    <property type="entry name" value="PBPe"/>
    <property type="match status" value="1"/>
</dbReference>
<dbReference type="SUPFAM" id="SSF81324">
    <property type="entry name" value="Voltage-gated potassium channels"/>
    <property type="match status" value="1"/>
</dbReference>
<dbReference type="SUPFAM" id="SSF53850">
    <property type="entry name" value="Periplasmic binding protein-like II"/>
    <property type="match status" value="1"/>
</dbReference>
<protein>
    <recommendedName>
        <fullName evidence="19">Glutamate receptor</fullName>
    </recommendedName>
</protein>
<evidence type="ECO:0000256" key="18">
    <source>
        <dbReference type="PIRSR" id="PIRSR601508-3"/>
    </source>
</evidence>
<dbReference type="FunFam" id="1.10.287.70:FF:000143">
    <property type="entry name" value="Probable glutamate receptor"/>
    <property type="match status" value="1"/>
</dbReference>
<keyword evidence="2 19" id="KW-0813">Transport</keyword>
<dbReference type="Pfam" id="PF10613">
    <property type="entry name" value="Lig_chan-Glu_bd"/>
    <property type="match status" value="1"/>
</dbReference>
<evidence type="ECO:0000256" key="2">
    <source>
        <dbReference type="ARBA" id="ARBA00022448"/>
    </source>
</evidence>
<evidence type="ECO:0000256" key="10">
    <source>
        <dbReference type="ARBA" id="ARBA00023170"/>
    </source>
</evidence>
<dbReference type="PANTHER" id="PTHR18966">
    <property type="entry name" value="IONOTROPIC GLUTAMATE RECEPTOR"/>
    <property type="match status" value="1"/>
</dbReference>
<keyword evidence="8 19" id="KW-0406">Ion transport</keyword>
<evidence type="ECO:0000259" key="20">
    <source>
        <dbReference type="SMART" id="SM00079"/>
    </source>
</evidence>
<dbReference type="CDD" id="cd13685">
    <property type="entry name" value="PBP2_iGluR_non_NMDA_like"/>
    <property type="match status" value="1"/>
</dbReference>
<evidence type="ECO:0000256" key="15">
    <source>
        <dbReference type="ARBA" id="ARBA00034104"/>
    </source>
</evidence>
<evidence type="ECO:0000256" key="4">
    <source>
        <dbReference type="ARBA" id="ARBA00022692"/>
    </source>
</evidence>
<comment type="caution">
    <text evidence="22">The sequence shown here is derived from an EMBL/GenBank/DDBJ whole genome shotgun (WGS) entry which is preliminary data.</text>
</comment>
<feature type="binding site" evidence="16">
    <location>
        <position position="162"/>
    </location>
    <ligand>
        <name>L-glutamate</name>
        <dbReference type="ChEBI" id="CHEBI:29985"/>
    </ligand>
</feature>
<keyword evidence="3 19" id="KW-1003">Cell membrane</keyword>
<accession>A0A834BSJ2</accession>
<evidence type="ECO:0000256" key="3">
    <source>
        <dbReference type="ARBA" id="ARBA00022475"/>
    </source>
</evidence>
<feature type="domain" description="Ionotropic glutamate receptor C-terminal" evidence="20">
    <location>
        <begin position="85"/>
        <end position="436"/>
    </location>
</feature>
<organism evidence="22 23">
    <name type="scientific">Oryzias melastigma</name>
    <name type="common">Marine medaka</name>
    <dbReference type="NCBI Taxonomy" id="30732"/>
    <lineage>
        <taxon>Eukaryota</taxon>
        <taxon>Metazoa</taxon>
        <taxon>Chordata</taxon>
        <taxon>Craniata</taxon>
        <taxon>Vertebrata</taxon>
        <taxon>Euteleostomi</taxon>
        <taxon>Actinopterygii</taxon>
        <taxon>Neopterygii</taxon>
        <taxon>Teleostei</taxon>
        <taxon>Neoteleostei</taxon>
        <taxon>Acanthomorphata</taxon>
        <taxon>Ovalentaria</taxon>
        <taxon>Atherinomorphae</taxon>
        <taxon>Beloniformes</taxon>
        <taxon>Adrianichthyidae</taxon>
        <taxon>Oryziinae</taxon>
        <taxon>Oryzias</taxon>
    </lineage>
</organism>
<keyword evidence="13 19" id="KW-1071">Ligand-gated ion channel</keyword>
<dbReference type="AlphaFoldDB" id="A0A834BSJ2"/>
<keyword evidence="9 19" id="KW-0472">Membrane</keyword>
<gene>
    <name evidence="22" type="ORF">FQA47_003200</name>
</gene>
<evidence type="ECO:0000313" key="23">
    <source>
        <dbReference type="Proteomes" id="UP000646548"/>
    </source>
</evidence>
<evidence type="ECO:0000256" key="6">
    <source>
        <dbReference type="ARBA" id="ARBA00022989"/>
    </source>
</evidence>
<keyword evidence="14 19" id="KW-0407">Ion channel</keyword>
<name>A0A834BSJ2_ORYME</name>
<reference evidence="22" key="1">
    <citation type="journal article" name="BMC Genomics">
        <title>Long-read sequencing and de novo genome assembly of marine medaka (Oryzias melastigma).</title>
        <authorList>
            <person name="Liang P."/>
            <person name="Saqib H.S.A."/>
            <person name="Ni X."/>
            <person name="Shen Y."/>
        </authorList>
    </citation>
    <scope>NUCLEOTIDE SEQUENCE</scope>
    <source>
        <strain evidence="22">Bigg-433</strain>
    </source>
</reference>
<dbReference type="FunFam" id="3.40.190.10:FF:000364">
    <property type="entry name" value="Si:dkey-183j2.10"/>
    <property type="match status" value="1"/>
</dbReference>
<dbReference type="Gene3D" id="3.40.190.10">
    <property type="entry name" value="Periplasmic binding protein-like II"/>
    <property type="match status" value="2"/>
</dbReference>
<evidence type="ECO:0000256" key="17">
    <source>
        <dbReference type="PIRSR" id="PIRSR601508-2"/>
    </source>
</evidence>
<comment type="similarity">
    <text evidence="1 19">Belongs to the glutamate-gated ion channel (TC 1.A.10.1) family.</text>
</comment>
<keyword evidence="18" id="KW-1015">Disulfide bond</keyword>
<feature type="transmembrane region" description="Helical" evidence="19">
    <location>
        <begin position="275"/>
        <end position="292"/>
    </location>
</feature>
<feature type="disulfide bond" evidence="18">
    <location>
        <begin position="385"/>
        <end position="438"/>
    </location>
</feature>
<evidence type="ECO:0000256" key="11">
    <source>
        <dbReference type="ARBA" id="ARBA00023180"/>
    </source>
</evidence>